<dbReference type="InterPro" id="IPR036388">
    <property type="entry name" value="WH-like_DNA-bd_sf"/>
</dbReference>
<dbReference type="InterPro" id="IPR036390">
    <property type="entry name" value="WH_DNA-bd_sf"/>
</dbReference>
<dbReference type="Gene3D" id="1.10.10.10">
    <property type="entry name" value="Winged helix-like DNA-binding domain superfamily/Winged helix DNA-binding domain"/>
    <property type="match status" value="1"/>
</dbReference>
<reference evidence="2 3" key="1">
    <citation type="submission" date="2016-05" db="EMBL/GenBank/DDBJ databases">
        <title>Single-cell genome of chain-forming Candidatus Thiomargarita nelsonii and comparison to other large sulfur-oxidizing bacteria.</title>
        <authorList>
            <person name="Winkel M."/>
            <person name="Salman V."/>
            <person name="Woyke T."/>
            <person name="Schulz-Vogt H."/>
            <person name="Richter M."/>
            <person name="Flood B."/>
            <person name="Bailey J."/>
            <person name="Amann R."/>
            <person name="Mussmann M."/>
        </authorList>
    </citation>
    <scope>NUCLEOTIDE SEQUENCE [LARGE SCALE GENOMIC DNA]</scope>
    <source>
        <strain evidence="2 3">THI036</strain>
    </source>
</reference>
<sequence length="43" mass="4985">ETFSRILHRLNREGLITVKGRTVHIDNVDRLRLLAVNTDSLIE</sequence>
<evidence type="ECO:0000313" key="3">
    <source>
        <dbReference type="Proteomes" id="UP000076962"/>
    </source>
</evidence>
<proteinExistence type="predicted"/>
<dbReference type="Proteomes" id="UP000076962">
    <property type="component" value="Unassembled WGS sequence"/>
</dbReference>
<dbReference type="PROSITE" id="PS51063">
    <property type="entry name" value="HTH_CRP_2"/>
    <property type="match status" value="1"/>
</dbReference>
<feature type="domain" description="HTH crp-type" evidence="1">
    <location>
        <begin position="1"/>
        <end position="29"/>
    </location>
</feature>
<gene>
    <name evidence="2" type="ORF">THIOM_003507</name>
</gene>
<evidence type="ECO:0000313" key="2">
    <source>
        <dbReference type="EMBL" id="OAD20768.1"/>
    </source>
</evidence>
<dbReference type="GO" id="GO:0003677">
    <property type="term" value="F:DNA binding"/>
    <property type="evidence" value="ECO:0007669"/>
    <property type="project" value="InterPro"/>
</dbReference>
<accession>A0A176RYK6</accession>
<dbReference type="GO" id="GO:0006355">
    <property type="term" value="P:regulation of DNA-templated transcription"/>
    <property type="evidence" value="ECO:0007669"/>
    <property type="project" value="InterPro"/>
</dbReference>
<feature type="non-terminal residue" evidence="2">
    <location>
        <position position="1"/>
    </location>
</feature>
<protein>
    <recommendedName>
        <fullName evidence="1">HTH crp-type domain-containing protein</fullName>
    </recommendedName>
</protein>
<evidence type="ECO:0000259" key="1">
    <source>
        <dbReference type="PROSITE" id="PS51063"/>
    </source>
</evidence>
<name>A0A176RYK6_9GAMM</name>
<dbReference type="InterPro" id="IPR012318">
    <property type="entry name" value="HTH_CRP"/>
</dbReference>
<comment type="caution">
    <text evidence="2">The sequence shown here is derived from an EMBL/GenBank/DDBJ whole genome shotgun (WGS) entry which is preliminary data.</text>
</comment>
<organism evidence="2 3">
    <name type="scientific">Candidatus Thiomargarita nelsonii</name>
    <dbReference type="NCBI Taxonomy" id="1003181"/>
    <lineage>
        <taxon>Bacteria</taxon>
        <taxon>Pseudomonadati</taxon>
        <taxon>Pseudomonadota</taxon>
        <taxon>Gammaproteobacteria</taxon>
        <taxon>Thiotrichales</taxon>
        <taxon>Thiotrichaceae</taxon>
        <taxon>Thiomargarita</taxon>
    </lineage>
</organism>
<keyword evidence="3" id="KW-1185">Reference proteome</keyword>
<dbReference type="EMBL" id="LUTY01002126">
    <property type="protein sequence ID" value="OAD20768.1"/>
    <property type="molecule type" value="Genomic_DNA"/>
</dbReference>
<dbReference type="SUPFAM" id="SSF46785">
    <property type="entry name" value="Winged helix' DNA-binding domain"/>
    <property type="match status" value="1"/>
</dbReference>
<dbReference type="Pfam" id="PF13545">
    <property type="entry name" value="HTH_Crp_2"/>
    <property type="match status" value="1"/>
</dbReference>
<dbReference type="AlphaFoldDB" id="A0A176RYK6"/>